<keyword evidence="1" id="KW-1133">Transmembrane helix</keyword>
<dbReference type="OrthoDB" id="1926878at2759"/>
<keyword evidence="1" id="KW-0472">Membrane</keyword>
<sequence length="214" mass="24903">MSTLGKTPRSCSGDTIAKEEKKSGEYLFVEEIEKKMEIMELTKRRRGRRVVGLLSQNKIKQTNKTKKNHSAGTDTKRVEEQMKEISKEDKHVRYEYNDKPKPKEQEKRLNTNEAVSYEPKLTWTEFNNEILRIQECLHTTDVELKGRDEEIRYIINFFSFFFLLLPLLLLSRVLKSEGGDSLYICGSPGTGKSATICSIQNELTEKKFKNKKKK</sequence>
<dbReference type="GO" id="GO:0033314">
    <property type="term" value="P:mitotic DNA replication checkpoint signaling"/>
    <property type="evidence" value="ECO:0007669"/>
    <property type="project" value="TreeGrafter"/>
</dbReference>
<dbReference type="InterPro" id="IPR027417">
    <property type="entry name" value="P-loop_NTPase"/>
</dbReference>
<proteinExistence type="predicted"/>
<keyword evidence="1" id="KW-0812">Transmembrane</keyword>
<dbReference type="EMBL" id="ASPP01006596">
    <property type="protein sequence ID" value="ETO28567.1"/>
    <property type="molecule type" value="Genomic_DNA"/>
</dbReference>
<dbReference type="AlphaFoldDB" id="X6NTD4"/>
<dbReference type="GO" id="GO:0005634">
    <property type="term" value="C:nucleus"/>
    <property type="evidence" value="ECO:0007669"/>
    <property type="project" value="TreeGrafter"/>
</dbReference>
<evidence type="ECO:0008006" key="4">
    <source>
        <dbReference type="Google" id="ProtNLM"/>
    </source>
</evidence>
<organism evidence="2 3">
    <name type="scientific">Reticulomyxa filosa</name>
    <dbReference type="NCBI Taxonomy" id="46433"/>
    <lineage>
        <taxon>Eukaryota</taxon>
        <taxon>Sar</taxon>
        <taxon>Rhizaria</taxon>
        <taxon>Retaria</taxon>
        <taxon>Foraminifera</taxon>
        <taxon>Monothalamids</taxon>
        <taxon>Reticulomyxidae</taxon>
        <taxon>Reticulomyxa</taxon>
    </lineage>
</organism>
<comment type="caution">
    <text evidence="2">The sequence shown here is derived from an EMBL/GenBank/DDBJ whole genome shotgun (WGS) entry which is preliminary data.</text>
</comment>
<reference evidence="2 3" key="1">
    <citation type="journal article" date="2013" name="Curr. Biol.">
        <title>The Genome of the Foraminiferan Reticulomyxa filosa.</title>
        <authorList>
            <person name="Glockner G."/>
            <person name="Hulsmann N."/>
            <person name="Schleicher M."/>
            <person name="Noegel A.A."/>
            <person name="Eichinger L."/>
            <person name="Gallinger C."/>
            <person name="Pawlowski J."/>
            <person name="Sierra R."/>
            <person name="Euteneuer U."/>
            <person name="Pillet L."/>
            <person name="Moustafa A."/>
            <person name="Platzer M."/>
            <person name="Groth M."/>
            <person name="Szafranski K."/>
            <person name="Schliwa M."/>
        </authorList>
    </citation>
    <scope>NUCLEOTIDE SEQUENCE [LARGE SCALE GENOMIC DNA]</scope>
</reference>
<dbReference type="SUPFAM" id="SSF52540">
    <property type="entry name" value="P-loop containing nucleoside triphosphate hydrolases"/>
    <property type="match status" value="1"/>
</dbReference>
<protein>
    <recommendedName>
        <fullName evidence="4">Origin recognition complex subunit 1</fullName>
    </recommendedName>
</protein>
<keyword evidence="3" id="KW-1185">Reference proteome</keyword>
<accession>X6NTD4</accession>
<evidence type="ECO:0000313" key="3">
    <source>
        <dbReference type="Proteomes" id="UP000023152"/>
    </source>
</evidence>
<dbReference type="Proteomes" id="UP000023152">
    <property type="component" value="Unassembled WGS sequence"/>
</dbReference>
<dbReference type="InterPro" id="IPR050311">
    <property type="entry name" value="ORC1/CDC6"/>
</dbReference>
<gene>
    <name evidence="2" type="ORF">RFI_08564</name>
</gene>
<dbReference type="GO" id="GO:0003688">
    <property type="term" value="F:DNA replication origin binding"/>
    <property type="evidence" value="ECO:0007669"/>
    <property type="project" value="TreeGrafter"/>
</dbReference>
<evidence type="ECO:0000313" key="2">
    <source>
        <dbReference type="EMBL" id="ETO28567.1"/>
    </source>
</evidence>
<name>X6NTD4_RETFI</name>
<dbReference type="GO" id="GO:0006270">
    <property type="term" value="P:DNA replication initiation"/>
    <property type="evidence" value="ECO:0007669"/>
    <property type="project" value="TreeGrafter"/>
</dbReference>
<dbReference type="PANTHER" id="PTHR10763:SF26">
    <property type="entry name" value="CELL DIVISION CONTROL PROTEIN 6 HOMOLOG"/>
    <property type="match status" value="1"/>
</dbReference>
<dbReference type="PANTHER" id="PTHR10763">
    <property type="entry name" value="CELL DIVISION CONTROL PROTEIN 6-RELATED"/>
    <property type="match status" value="1"/>
</dbReference>
<dbReference type="Gene3D" id="3.40.50.300">
    <property type="entry name" value="P-loop containing nucleotide triphosphate hydrolases"/>
    <property type="match status" value="1"/>
</dbReference>
<evidence type="ECO:0000256" key="1">
    <source>
        <dbReference type="SAM" id="Phobius"/>
    </source>
</evidence>
<feature type="transmembrane region" description="Helical" evidence="1">
    <location>
        <begin position="153"/>
        <end position="174"/>
    </location>
</feature>